<dbReference type="STRING" id="888061.AXF15_11605"/>
<dbReference type="Proteomes" id="UP000063964">
    <property type="component" value="Chromosome"/>
</dbReference>
<organism evidence="1 2">
    <name type="scientific">Desulfomicrobium orale DSM 12838</name>
    <dbReference type="NCBI Taxonomy" id="888061"/>
    <lineage>
        <taxon>Bacteria</taxon>
        <taxon>Pseudomonadati</taxon>
        <taxon>Thermodesulfobacteriota</taxon>
        <taxon>Desulfovibrionia</taxon>
        <taxon>Desulfovibrionales</taxon>
        <taxon>Desulfomicrobiaceae</taxon>
        <taxon>Desulfomicrobium</taxon>
    </lineage>
</organism>
<gene>
    <name evidence="1" type="ORF">AXF15_11605</name>
</gene>
<dbReference type="KEGG" id="doa:AXF15_11605"/>
<dbReference type="InterPro" id="IPR029062">
    <property type="entry name" value="Class_I_gatase-like"/>
</dbReference>
<keyword evidence="2" id="KW-1185">Reference proteome</keyword>
<evidence type="ECO:0000313" key="2">
    <source>
        <dbReference type="Proteomes" id="UP000063964"/>
    </source>
</evidence>
<dbReference type="AlphaFoldDB" id="A0A120KNC1"/>
<dbReference type="SUPFAM" id="SSF52317">
    <property type="entry name" value="Class I glutamine amidotransferase-like"/>
    <property type="match status" value="1"/>
</dbReference>
<evidence type="ECO:0008006" key="3">
    <source>
        <dbReference type="Google" id="ProtNLM"/>
    </source>
</evidence>
<evidence type="ECO:0000313" key="1">
    <source>
        <dbReference type="EMBL" id="AMD93681.1"/>
    </source>
</evidence>
<name>A0A120KNC1_9BACT</name>
<accession>A0A120KNC1</accession>
<reference evidence="2" key="1">
    <citation type="submission" date="2016-02" db="EMBL/GenBank/DDBJ databases">
        <authorList>
            <person name="Holder M.E."/>
            <person name="Ajami N.J."/>
            <person name="Petrosino J.F."/>
        </authorList>
    </citation>
    <scope>NUCLEOTIDE SEQUENCE [LARGE SCALE GENOMIC DNA]</scope>
    <source>
        <strain evidence="2">DSM 12838</strain>
    </source>
</reference>
<proteinExistence type="predicted"/>
<dbReference type="EMBL" id="CP014230">
    <property type="protein sequence ID" value="AMD93681.1"/>
    <property type="molecule type" value="Genomic_DNA"/>
</dbReference>
<sequence>MALFWDESHLWGVLLWRALSGMGLNPHLLSAEHIRHGALQKEPPDTLLVPGGWARLKSLALGDGGRENIREYVRGGGGYFGICGGAGLALASQGRTSLLDLCSWSRKAARDRLPNFSGHLLCRTHENGTDGEARLPVWWPSQFAPDPENPLEIVASYLEPGPDFWSADLSWSAVAPEEIPNWEALYGINLDPGRLRGEPCVVRGTYGKGRFILSYAHLESPDSPDANALLARLLGARSMSVPVWSLDSAAALWDDPRLAAMQEALEDLVRFGQSHFLLFWRTPWLLGWRRGVPGSPVNFLLALVWQARHTPVTEQARVHWQKHGDACERICTEFCRKAKTYLIMERRILALSPSSPEASASDALQGSKLELFGQFPGYGGIYGELLRPLDRLLWLQLTDG</sequence>
<protein>
    <recommendedName>
        <fullName evidence="3">Biotin-protein ligase N-terminal domain-containing protein</fullName>
    </recommendedName>
</protein>